<dbReference type="InterPro" id="IPR015421">
    <property type="entry name" value="PyrdxlP-dep_Trfase_major"/>
</dbReference>
<comment type="catalytic activity">
    <reaction evidence="8">
        <text>(sulfur carrier)-H + L-cysteine = (sulfur carrier)-SH + L-alanine</text>
        <dbReference type="Rhea" id="RHEA:43892"/>
        <dbReference type="Rhea" id="RHEA-COMP:14737"/>
        <dbReference type="Rhea" id="RHEA-COMP:14739"/>
        <dbReference type="ChEBI" id="CHEBI:29917"/>
        <dbReference type="ChEBI" id="CHEBI:35235"/>
        <dbReference type="ChEBI" id="CHEBI:57972"/>
        <dbReference type="ChEBI" id="CHEBI:64428"/>
        <dbReference type="EC" id="2.8.1.7"/>
    </reaction>
</comment>
<keyword evidence="6" id="KW-0408">Iron</keyword>
<evidence type="ECO:0000256" key="5">
    <source>
        <dbReference type="ARBA" id="ARBA00022898"/>
    </source>
</evidence>
<evidence type="ECO:0000256" key="8">
    <source>
        <dbReference type="ARBA" id="ARBA00050776"/>
    </source>
</evidence>
<keyword evidence="4" id="KW-0479">Metal-binding</keyword>
<dbReference type="GO" id="GO:0051536">
    <property type="term" value="F:iron-sulfur cluster binding"/>
    <property type="evidence" value="ECO:0007669"/>
    <property type="project" value="UniProtKB-KW"/>
</dbReference>
<dbReference type="InterPro" id="IPR000192">
    <property type="entry name" value="Aminotrans_V_dom"/>
</dbReference>
<protein>
    <submittedName>
        <fullName evidence="10">Cysteine desulfurase</fullName>
    </submittedName>
</protein>
<evidence type="ECO:0000259" key="9">
    <source>
        <dbReference type="Pfam" id="PF00266"/>
    </source>
</evidence>
<dbReference type="EMBL" id="SNWQ01000029">
    <property type="protein sequence ID" value="TDO33958.1"/>
    <property type="molecule type" value="Genomic_DNA"/>
</dbReference>
<dbReference type="InterPro" id="IPR015422">
    <property type="entry name" value="PyrdxlP-dep_Trfase_small"/>
</dbReference>
<dbReference type="PIRSF" id="PIRSF005572">
    <property type="entry name" value="NifS"/>
    <property type="match status" value="1"/>
</dbReference>
<dbReference type="RefSeq" id="WP_202869938.1">
    <property type="nucleotide sequence ID" value="NZ_SNWQ01000029.1"/>
</dbReference>
<dbReference type="Proteomes" id="UP000295388">
    <property type="component" value="Unassembled WGS sequence"/>
</dbReference>
<keyword evidence="11" id="KW-1185">Reference proteome</keyword>
<dbReference type="PANTHER" id="PTHR11601:SF34">
    <property type="entry name" value="CYSTEINE DESULFURASE"/>
    <property type="match status" value="1"/>
</dbReference>
<evidence type="ECO:0000256" key="7">
    <source>
        <dbReference type="ARBA" id="ARBA00023014"/>
    </source>
</evidence>
<keyword evidence="3" id="KW-0808">Transferase</keyword>
<dbReference type="Pfam" id="PF00266">
    <property type="entry name" value="Aminotran_5"/>
    <property type="match status" value="1"/>
</dbReference>
<evidence type="ECO:0000313" key="11">
    <source>
        <dbReference type="Proteomes" id="UP000295388"/>
    </source>
</evidence>
<comment type="similarity">
    <text evidence="2">Belongs to the class-V pyridoxal-phosphate-dependent aminotransferase family. NifS/IscS subfamily.</text>
</comment>
<organism evidence="10 11">
    <name type="scientific">Kribbella caucasensis</name>
    <dbReference type="NCBI Taxonomy" id="2512215"/>
    <lineage>
        <taxon>Bacteria</taxon>
        <taxon>Bacillati</taxon>
        <taxon>Actinomycetota</taxon>
        <taxon>Actinomycetes</taxon>
        <taxon>Propionibacteriales</taxon>
        <taxon>Kribbellaceae</taxon>
        <taxon>Kribbella</taxon>
    </lineage>
</organism>
<evidence type="ECO:0000256" key="1">
    <source>
        <dbReference type="ARBA" id="ARBA00001933"/>
    </source>
</evidence>
<comment type="cofactor">
    <cofactor evidence="1">
        <name>pyridoxal 5'-phosphate</name>
        <dbReference type="ChEBI" id="CHEBI:597326"/>
    </cofactor>
</comment>
<evidence type="ECO:0000313" key="10">
    <source>
        <dbReference type="EMBL" id="TDO33958.1"/>
    </source>
</evidence>
<name>A0A4V3C6J4_9ACTN</name>
<comment type="caution">
    <text evidence="10">The sequence shown here is derived from an EMBL/GenBank/DDBJ whole genome shotgun (WGS) entry which is preliminary data.</text>
</comment>
<dbReference type="SUPFAM" id="SSF53383">
    <property type="entry name" value="PLP-dependent transferases"/>
    <property type="match status" value="1"/>
</dbReference>
<dbReference type="FunFam" id="3.40.640.10:FF:000084">
    <property type="entry name" value="IscS-like cysteine desulfurase"/>
    <property type="match status" value="1"/>
</dbReference>
<dbReference type="InterPro" id="IPR016454">
    <property type="entry name" value="Cysteine_dSase"/>
</dbReference>
<evidence type="ECO:0000256" key="2">
    <source>
        <dbReference type="ARBA" id="ARBA00006490"/>
    </source>
</evidence>
<gene>
    <name evidence="10" type="ORF">EV643_12956</name>
</gene>
<evidence type="ECO:0000256" key="3">
    <source>
        <dbReference type="ARBA" id="ARBA00022679"/>
    </source>
</evidence>
<reference evidence="10 11" key="1">
    <citation type="submission" date="2019-03" db="EMBL/GenBank/DDBJ databases">
        <title>Genomic Encyclopedia of Type Strains, Phase III (KMG-III): the genomes of soil and plant-associated and newly described type strains.</title>
        <authorList>
            <person name="Whitman W."/>
        </authorList>
    </citation>
    <scope>NUCLEOTIDE SEQUENCE [LARGE SCALE GENOMIC DNA]</scope>
    <source>
        <strain evidence="10 11">VKM Ac-2527</strain>
    </source>
</reference>
<dbReference type="Gene3D" id="1.10.260.50">
    <property type="match status" value="1"/>
</dbReference>
<accession>A0A4V3C6J4</accession>
<sequence length="391" mass="40324">MTHPGLTNGPIYLDYNATTPVDPRVVDAALPYLTHHFGNPSSSHTYADAPRAAVGQARRQVADLLGAAPGEIVFTAGGSEADTLAVRGVALAARGRADQVITQATEHPAVLEACDSLQADGFTITRLPVDEHGQVDPAVLEATITDRTVLVSIMAANSETGTLQPLAQLAAIAHRYGALFHTDAAQAAGKIPLDVKDLGVDLLTVVGHKMYAPKGVGALYVRSGTAVQPVIRGGGQERGLRAGTENVALIVALGAAAQLAADDLPTEGKHLVGLRDALHDRLDALMPGLIRLNGHPTQRLPGTLNLSLTGVNGRDLLAATPQIAAATGSACHEGLDTPSAVLTAMGLGAERSRSAIRLSLGRWTTADQVDQAAALLASRYAVLSAQAATTP</sequence>
<dbReference type="InterPro" id="IPR015424">
    <property type="entry name" value="PyrdxlP-dep_Trfase"/>
</dbReference>
<evidence type="ECO:0000256" key="6">
    <source>
        <dbReference type="ARBA" id="ARBA00023004"/>
    </source>
</evidence>
<dbReference type="Gene3D" id="3.90.1150.10">
    <property type="entry name" value="Aspartate Aminotransferase, domain 1"/>
    <property type="match status" value="1"/>
</dbReference>
<evidence type="ECO:0000256" key="4">
    <source>
        <dbReference type="ARBA" id="ARBA00022723"/>
    </source>
</evidence>
<dbReference type="GO" id="GO:0046872">
    <property type="term" value="F:metal ion binding"/>
    <property type="evidence" value="ECO:0007669"/>
    <property type="project" value="UniProtKB-KW"/>
</dbReference>
<keyword evidence="5" id="KW-0663">Pyridoxal phosphate</keyword>
<dbReference type="AlphaFoldDB" id="A0A4V3C6J4"/>
<dbReference type="GO" id="GO:0031071">
    <property type="term" value="F:cysteine desulfurase activity"/>
    <property type="evidence" value="ECO:0007669"/>
    <property type="project" value="UniProtKB-EC"/>
</dbReference>
<dbReference type="Gene3D" id="3.40.640.10">
    <property type="entry name" value="Type I PLP-dependent aspartate aminotransferase-like (Major domain)"/>
    <property type="match status" value="1"/>
</dbReference>
<dbReference type="PANTHER" id="PTHR11601">
    <property type="entry name" value="CYSTEINE DESULFURYLASE FAMILY MEMBER"/>
    <property type="match status" value="1"/>
</dbReference>
<proteinExistence type="inferred from homology"/>
<keyword evidence="7" id="KW-0411">Iron-sulfur</keyword>
<feature type="domain" description="Aminotransferase class V" evidence="9">
    <location>
        <begin position="11"/>
        <end position="371"/>
    </location>
</feature>